<reference evidence="4" key="1">
    <citation type="journal article" date="2014" name="Int. J. Syst. Evol. Microbiol.">
        <title>Complete genome sequence of Corynebacterium casei LMG S-19264T (=DSM 44701T), isolated from a smear-ripened cheese.</title>
        <authorList>
            <consortium name="US DOE Joint Genome Institute (JGI-PGF)"/>
            <person name="Walter F."/>
            <person name="Albersmeier A."/>
            <person name="Kalinowski J."/>
            <person name="Ruckert C."/>
        </authorList>
    </citation>
    <scope>NUCLEOTIDE SEQUENCE</scope>
    <source>
        <strain evidence="4">CGMCC 1.15095</strain>
    </source>
</reference>
<organism evidence="4 5">
    <name type="scientific">Novosphingobium endophyticum</name>
    <dbReference type="NCBI Taxonomy" id="1955250"/>
    <lineage>
        <taxon>Bacteria</taxon>
        <taxon>Pseudomonadati</taxon>
        <taxon>Pseudomonadota</taxon>
        <taxon>Alphaproteobacteria</taxon>
        <taxon>Sphingomonadales</taxon>
        <taxon>Sphingomonadaceae</taxon>
        <taxon>Novosphingobium</taxon>
    </lineage>
</organism>
<dbReference type="PRINTS" id="PR00313">
    <property type="entry name" value="CABNDNGRPT"/>
</dbReference>
<dbReference type="InterPro" id="IPR011049">
    <property type="entry name" value="Serralysin-like_metalloprot_C"/>
</dbReference>
<evidence type="ECO:0000256" key="2">
    <source>
        <dbReference type="ARBA" id="ARBA00022525"/>
    </source>
</evidence>
<dbReference type="Gene3D" id="2.150.10.10">
    <property type="entry name" value="Serralysin-like metalloprotease, C-terminal"/>
    <property type="match status" value="2"/>
</dbReference>
<dbReference type="SUPFAM" id="SSF51120">
    <property type="entry name" value="beta-Roll"/>
    <property type="match status" value="2"/>
</dbReference>
<evidence type="ECO:0008006" key="6">
    <source>
        <dbReference type="Google" id="ProtNLM"/>
    </source>
</evidence>
<protein>
    <recommendedName>
        <fullName evidence="6">Calcium-binding protein</fullName>
    </recommendedName>
</protein>
<dbReference type="Proteomes" id="UP000608154">
    <property type="component" value="Unassembled WGS sequence"/>
</dbReference>
<dbReference type="InterPro" id="IPR050557">
    <property type="entry name" value="RTX_toxin/Mannuronan_C5-epim"/>
</dbReference>
<evidence type="ECO:0000313" key="4">
    <source>
        <dbReference type="EMBL" id="GGB95485.1"/>
    </source>
</evidence>
<reference evidence="4" key="2">
    <citation type="submission" date="2020-09" db="EMBL/GenBank/DDBJ databases">
        <authorList>
            <person name="Sun Q."/>
            <person name="Zhou Y."/>
        </authorList>
    </citation>
    <scope>NUCLEOTIDE SEQUENCE</scope>
    <source>
        <strain evidence="4">CGMCC 1.15095</strain>
    </source>
</reference>
<name>A0A916TRA5_9SPHN</name>
<sequence length="240" mass="24582">MASNVPAPDEPVGDETGSSTGDDTKDRPDSDGSSTMESFDEAARAYDKAFAGTAAGEKIRGTNAADRIDGHGGNDTLVGRGGDDALYGGLGDDKLLGGTGSDFLDGSKGADKLYGDFGIDKLYGDAGDDLLKGGDGDDWIDGGSGSDRLYGDAGADTFVFDIADLDGLDTIYDFNAAEGDRILVKGLGANSNASFEFVTSGSNTYLEMHDDGGVTQIARIKGVGVDDLAMSSAELGLIWA</sequence>
<comment type="caution">
    <text evidence="4">The sequence shown here is derived from an EMBL/GenBank/DDBJ whole genome shotgun (WGS) entry which is preliminary data.</text>
</comment>
<dbReference type="PROSITE" id="PS00330">
    <property type="entry name" value="HEMOLYSIN_CALCIUM"/>
    <property type="match status" value="1"/>
</dbReference>
<dbReference type="InterPro" id="IPR001343">
    <property type="entry name" value="Hemolysn_Ca-bd"/>
</dbReference>
<gene>
    <name evidence="4" type="ORF">GCM10011494_12470</name>
</gene>
<dbReference type="GO" id="GO:0005576">
    <property type="term" value="C:extracellular region"/>
    <property type="evidence" value="ECO:0007669"/>
    <property type="project" value="UniProtKB-SubCell"/>
</dbReference>
<proteinExistence type="predicted"/>
<dbReference type="PANTHER" id="PTHR38340:SF1">
    <property type="entry name" value="S-LAYER PROTEIN"/>
    <property type="match status" value="1"/>
</dbReference>
<comment type="subcellular location">
    <subcellularLocation>
        <location evidence="1">Secreted</location>
    </subcellularLocation>
</comment>
<dbReference type="PANTHER" id="PTHR38340">
    <property type="entry name" value="S-LAYER PROTEIN"/>
    <property type="match status" value="1"/>
</dbReference>
<keyword evidence="5" id="KW-1185">Reference proteome</keyword>
<evidence type="ECO:0000256" key="1">
    <source>
        <dbReference type="ARBA" id="ARBA00004613"/>
    </source>
</evidence>
<dbReference type="RefSeq" id="WP_188769586.1">
    <property type="nucleotide sequence ID" value="NZ_BMHK01000006.1"/>
</dbReference>
<feature type="region of interest" description="Disordered" evidence="3">
    <location>
        <begin position="1"/>
        <end position="41"/>
    </location>
</feature>
<dbReference type="GO" id="GO:0005509">
    <property type="term" value="F:calcium ion binding"/>
    <property type="evidence" value="ECO:0007669"/>
    <property type="project" value="InterPro"/>
</dbReference>
<dbReference type="InterPro" id="IPR018511">
    <property type="entry name" value="Hemolysin-typ_Ca-bd_CS"/>
</dbReference>
<accession>A0A916TRA5</accession>
<keyword evidence="2" id="KW-0964">Secreted</keyword>
<evidence type="ECO:0000256" key="3">
    <source>
        <dbReference type="SAM" id="MobiDB-lite"/>
    </source>
</evidence>
<dbReference type="EMBL" id="BMHK01000006">
    <property type="protein sequence ID" value="GGB95485.1"/>
    <property type="molecule type" value="Genomic_DNA"/>
</dbReference>
<evidence type="ECO:0000313" key="5">
    <source>
        <dbReference type="Proteomes" id="UP000608154"/>
    </source>
</evidence>
<dbReference type="Pfam" id="PF00353">
    <property type="entry name" value="HemolysinCabind"/>
    <property type="match status" value="3"/>
</dbReference>
<dbReference type="AlphaFoldDB" id="A0A916TRA5"/>